<evidence type="ECO:0000313" key="3">
    <source>
        <dbReference type="Proteomes" id="UP001595735"/>
    </source>
</evidence>
<accession>A0ABV7XSW9</accession>
<comment type="caution">
    <text evidence="2">The sequence shown here is derived from an EMBL/GenBank/DDBJ whole genome shotgun (WGS) entry which is preliminary data.</text>
</comment>
<dbReference type="Proteomes" id="UP001595735">
    <property type="component" value="Unassembled WGS sequence"/>
</dbReference>
<organism evidence="2 3">
    <name type="scientific">Chryseobacterium tructae</name>
    <dbReference type="NCBI Taxonomy" id="1037380"/>
    <lineage>
        <taxon>Bacteria</taxon>
        <taxon>Pseudomonadati</taxon>
        <taxon>Bacteroidota</taxon>
        <taxon>Flavobacteriia</taxon>
        <taxon>Flavobacteriales</taxon>
        <taxon>Weeksellaceae</taxon>
        <taxon>Chryseobacterium group</taxon>
        <taxon>Chryseobacterium</taxon>
    </lineage>
</organism>
<evidence type="ECO:0008006" key="4">
    <source>
        <dbReference type="Google" id="ProtNLM"/>
    </source>
</evidence>
<evidence type="ECO:0000313" key="2">
    <source>
        <dbReference type="EMBL" id="MFC3756106.1"/>
    </source>
</evidence>
<protein>
    <recommendedName>
        <fullName evidence="4">DUF4595 domain-containing protein</fullName>
    </recommendedName>
</protein>
<reference evidence="3" key="1">
    <citation type="journal article" date="2019" name="Int. J. Syst. Evol. Microbiol.">
        <title>The Global Catalogue of Microorganisms (GCM) 10K type strain sequencing project: providing services to taxonomists for standard genome sequencing and annotation.</title>
        <authorList>
            <consortium name="The Broad Institute Genomics Platform"/>
            <consortium name="The Broad Institute Genome Sequencing Center for Infectious Disease"/>
            <person name="Wu L."/>
            <person name="Ma J."/>
        </authorList>
    </citation>
    <scope>NUCLEOTIDE SEQUENCE [LARGE SCALE GENOMIC DNA]</scope>
    <source>
        <strain evidence="3">CECT 7798</strain>
    </source>
</reference>
<keyword evidence="1" id="KW-1133">Transmembrane helix</keyword>
<gene>
    <name evidence="2" type="ORF">ACFONJ_09035</name>
</gene>
<feature type="transmembrane region" description="Helical" evidence="1">
    <location>
        <begin position="12"/>
        <end position="30"/>
    </location>
</feature>
<keyword evidence="3" id="KW-1185">Reference proteome</keyword>
<proteinExistence type="predicted"/>
<name>A0ABV7XSW9_9FLAO</name>
<sequence length="344" mass="40754">MKFNLTKKSFIFWGIAIVAIIILPDAEMYYQRYKLRSEKLPEQYQSYTTLDSLKDNDYEIIKLSRGIHEPVIQENDSTIVIITKRDHDSKKEGADNIYTWYKINLKGQITDSLQYKYNTEKGIHNYQTFNDYILDVDQNTYTNWIKNGDTTHYPYKNINDAKIFSVAETKAITAEREYMYDDIIHSDTTGNEYKYKLTVFKDNVWNYFYAEKDWHGYPQNTPNKKAINYGNSGYEVDKPSGIIKREHVQKEKWSDRTFWSLKNLSWGTGNGSNHKGWTGTSYFSIKMPKKIVHYKQDVFIDSSGNQVRDPFSYFVYQPKNGDYLLLIDEENQLYYLIRPKTSKR</sequence>
<dbReference type="RefSeq" id="WP_290296359.1">
    <property type="nucleotide sequence ID" value="NZ_JAUFQR010000001.1"/>
</dbReference>
<evidence type="ECO:0000256" key="1">
    <source>
        <dbReference type="SAM" id="Phobius"/>
    </source>
</evidence>
<keyword evidence="1" id="KW-0812">Transmembrane</keyword>
<keyword evidence="1" id="KW-0472">Membrane</keyword>
<dbReference type="EMBL" id="JBHRYO010000002">
    <property type="protein sequence ID" value="MFC3756106.1"/>
    <property type="molecule type" value="Genomic_DNA"/>
</dbReference>